<organism evidence="1 2">
    <name type="scientific">Angustibacter luteus</name>
    <dbReference type="NCBI Taxonomy" id="658456"/>
    <lineage>
        <taxon>Bacteria</taxon>
        <taxon>Bacillati</taxon>
        <taxon>Actinomycetota</taxon>
        <taxon>Actinomycetes</taxon>
        <taxon>Kineosporiales</taxon>
        <taxon>Kineosporiaceae</taxon>
    </lineage>
</organism>
<sequence>MNVDLHTAPLMVAHFHATKDERLACEAEQAALLARLEVAFAA</sequence>
<evidence type="ECO:0000313" key="2">
    <source>
        <dbReference type="Proteomes" id="UP001596189"/>
    </source>
</evidence>
<keyword evidence="2" id="KW-1185">Reference proteome</keyword>
<name>A0ABW1JJE2_9ACTN</name>
<dbReference type="Proteomes" id="UP001596189">
    <property type="component" value="Unassembled WGS sequence"/>
</dbReference>
<accession>A0ABW1JJE2</accession>
<comment type="caution">
    <text evidence="1">The sequence shown here is derived from an EMBL/GenBank/DDBJ whole genome shotgun (WGS) entry which is preliminary data.</text>
</comment>
<dbReference type="RefSeq" id="WP_345717691.1">
    <property type="nucleotide sequence ID" value="NZ_BAABFP010000007.1"/>
</dbReference>
<evidence type="ECO:0000313" key="1">
    <source>
        <dbReference type="EMBL" id="MFC6009165.1"/>
    </source>
</evidence>
<gene>
    <name evidence="1" type="ORF">ACFQDO_18680</name>
</gene>
<protein>
    <submittedName>
        <fullName evidence="1">Uncharacterized protein</fullName>
    </submittedName>
</protein>
<reference evidence="2" key="1">
    <citation type="journal article" date="2019" name="Int. J. Syst. Evol. Microbiol.">
        <title>The Global Catalogue of Microorganisms (GCM) 10K type strain sequencing project: providing services to taxonomists for standard genome sequencing and annotation.</title>
        <authorList>
            <consortium name="The Broad Institute Genomics Platform"/>
            <consortium name="The Broad Institute Genome Sequencing Center for Infectious Disease"/>
            <person name="Wu L."/>
            <person name="Ma J."/>
        </authorList>
    </citation>
    <scope>NUCLEOTIDE SEQUENCE [LARGE SCALE GENOMIC DNA]</scope>
    <source>
        <strain evidence="2">KACC 14249</strain>
    </source>
</reference>
<proteinExistence type="predicted"/>
<dbReference type="EMBL" id="JBHSRD010000008">
    <property type="protein sequence ID" value="MFC6009165.1"/>
    <property type="molecule type" value="Genomic_DNA"/>
</dbReference>